<gene>
    <name evidence="1" type="ORF">M513_03039</name>
</gene>
<proteinExistence type="predicted"/>
<name>A0A085MFB9_9BILA</name>
<sequence length="135" mass="15417">MGQQGASSQDNRCCTPAEHFYSSIQLPAGRSVKYTHEIFHVAVRQTQPLLNLCYTNIPLISFHALGEEHPQLALADIAFIKEKRCTYMHNIPSWQRPTQILLNLPIRSPSPMLEMIGKPTIILRRKHRISSDLRS</sequence>
<keyword evidence="2" id="KW-1185">Reference proteome</keyword>
<accession>A0A085MFB9</accession>
<dbReference type="EMBL" id="KL363196">
    <property type="protein sequence ID" value="KFD55915.1"/>
    <property type="molecule type" value="Genomic_DNA"/>
</dbReference>
<dbReference type="Proteomes" id="UP000030764">
    <property type="component" value="Unassembled WGS sequence"/>
</dbReference>
<organism evidence="1 2">
    <name type="scientific">Trichuris suis</name>
    <name type="common">pig whipworm</name>
    <dbReference type="NCBI Taxonomy" id="68888"/>
    <lineage>
        <taxon>Eukaryota</taxon>
        <taxon>Metazoa</taxon>
        <taxon>Ecdysozoa</taxon>
        <taxon>Nematoda</taxon>
        <taxon>Enoplea</taxon>
        <taxon>Dorylaimia</taxon>
        <taxon>Trichinellida</taxon>
        <taxon>Trichuridae</taxon>
        <taxon>Trichuris</taxon>
    </lineage>
</organism>
<dbReference type="AlphaFoldDB" id="A0A085MFB9"/>
<protein>
    <submittedName>
        <fullName evidence="1">Uncharacterized protein</fullName>
    </submittedName>
</protein>
<evidence type="ECO:0000313" key="2">
    <source>
        <dbReference type="Proteomes" id="UP000030764"/>
    </source>
</evidence>
<evidence type="ECO:0000313" key="1">
    <source>
        <dbReference type="EMBL" id="KFD55915.1"/>
    </source>
</evidence>
<reference evidence="1 2" key="1">
    <citation type="journal article" date="2014" name="Nat. Genet.">
        <title>Genome and transcriptome of the porcine whipworm Trichuris suis.</title>
        <authorList>
            <person name="Jex A.R."/>
            <person name="Nejsum P."/>
            <person name="Schwarz E.M."/>
            <person name="Hu L."/>
            <person name="Young N.D."/>
            <person name="Hall R.S."/>
            <person name="Korhonen P.K."/>
            <person name="Liao S."/>
            <person name="Thamsborg S."/>
            <person name="Xia J."/>
            <person name="Xu P."/>
            <person name="Wang S."/>
            <person name="Scheerlinck J.P."/>
            <person name="Hofmann A."/>
            <person name="Sternberg P.W."/>
            <person name="Wang J."/>
            <person name="Gasser R.B."/>
        </authorList>
    </citation>
    <scope>NUCLEOTIDE SEQUENCE [LARGE SCALE GENOMIC DNA]</scope>
    <source>
        <strain evidence="1">DCEP-RM93M</strain>
    </source>
</reference>